<dbReference type="PROSITE" id="PS51257">
    <property type="entry name" value="PROKAR_LIPOPROTEIN"/>
    <property type="match status" value="1"/>
</dbReference>
<protein>
    <submittedName>
        <fullName evidence="2">Formylglycine-generating enzyme family protein</fullName>
    </submittedName>
</protein>
<organism evidence="2 3">
    <name type="scientific">Enterovibrio qingdaonensis</name>
    <dbReference type="NCBI Taxonomy" id="2899818"/>
    <lineage>
        <taxon>Bacteria</taxon>
        <taxon>Pseudomonadati</taxon>
        <taxon>Pseudomonadota</taxon>
        <taxon>Gammaproteobacteria</taxon>
        <taxon>Vibrionales</taxon>
        <taxon>Vibrionaceae</taxon>
        <taxon>Enterovibrio</taxon>
    </lineage>
</organism>
<dbReference type="InterPro" id="IPR051043">
    <property type="entry name" value="Sulfatase_Mod_Factor_Kinase"/>
</dbReference>
<dbReference type="RefSeq" id="WP_274141410.1">
    <property type="nucleotide sequence ID" value="NZ_JAJUBB010000004.1"/>
</dbReference>
<dbReference type="Gene3D" id="3.90.1580.10">
    <property type="entry name" value="paralog of FGE (formylglycine-generating enzyme)"/>
    <property type="match status" value="1"/>
</dbReference>
<dbReference type="PANTHER" id="PTHR23150">
    <property type="entry name" value="SULFATASE MODIFYING FACTOR 1, 2"/>
    <property type="match status" value="1"/>
</dbReference>
<dbReference type="Proteomes" id="UP001149821">
    <property type="component" value="Unassembled WGS sequence"/>
</dbReference>
<dbReference type="InterPro" id="IPR042095">
    <property type="entry name" value="SUMF_sf"/>
</dbReference>
<dbReference type="PANTHER" id="PTHR23150:SF19">
    <property type="entry name" value="FORMYLGLYCINE-GENERATING ENZYME"/>
    <property type="match status" value="1"/>
</dbReference>
<sequence>MKLKNILVFLVPIIASCGDANSTLPITSDVVSKDKIAEIQENIERLYPESEESLRKDIFEVAVRAIEDMVFVEGGTFMMGDFKAPCDPVSTERMDWTPDAKCFSTLSSLESGAKFLHKVTLDSYYLSKYEAQLFDVDVYLHSLGLPFINGGREFLRDGDVFLKIKRKLQAYSARISGWDDAKNYCVWLGEITRLPFDLPSEAQWEYAARSRGENVYYATNNGYLQRKGGHYYDPEAGFYVDYKKEEWNYYSDERKVGAWPPNPLGIYDMTGGRREWVNDWFSVDYYKISPEYNPVGPEAGSMKTMRAGKTMTRFGVDPTTEIKVNGFRCSIQSSIL</sequence>
<keyword evidence="3" id="KW-1185">Reference proteome</keyword>
<dbReference type="InterPro" id="IPR005532">
    <property type="entry name" value="SUMF_dom"/>
</dbReference>
<evidence type="ECO:0000259" key="1">
    <source>
        <dbReference type="Pfam" id="PF03781"/>
    </source>
</evidence>
<accession>A0ABT5QJD6</accession>
<name>A0ABT5QJD6_9GAMM</name>
<dbReference type="InterPro" id="IPR016187">
    <property type="entry name" value="CTDL_fold"/>
</dbReference>
<dbReference type="Pfam" id="PF03781">
    <property type="entry name" value="FGE-sulfatase"/>
    <property type="match status" value="1"/>
</dbReference>
<comment type="caution">
    <text evidence="2">The sequence shown here is derived from an EMBL/GenBank/DDBJ whole genome shotgun (WGS) entry which is preliminary data.</text>
</comment>
<feature type="domain" description="Sulfatase-modifying factor enzyme-like" evidence="1">
    <location>
        <begin position="178"/>
        <end position="313"/>
    </location>
</feature>
<reference evidence="2" key="1">
    <citation type="submission" date="2021-12" db="EMBL/GenBank/DDBJ databases">
        <title>Enterovibrio ZSDZ35 sp. nov. and Enterovibrio ZSDZ42 sp. nov., isolated from coastal seawater in Qingdao.</title>
        <authorList>
            <person name="Zhang P."/>
        </authorList>
    </citation>
    <scope>NUCLEOTIDE SEQUENCE</scope>
    <source>
        <strain evidence="2">ZSDZ35</strain>
    </source>
</reference>
<dbReference type="SUPFAM" id="SSF56436">
    <property type="entry name" value="C-type lectin-like"/>
    <property type="match status" value="1"/>
</dbReference>
<gene>
    <name evidence="2" type="ORF">LRP49_07785</name>
</gene>
<evidence type="ECO:0000313" key="3">
    <source>
        <dbReference type="Proteomes" id="UP001149821"/>
    </source>
</evidence>
<proteinExistence type="predicted"/>
<dbReference type="EMBL" id="JAJUBB010000004">
    <property type="protein sequence ID" value="MDD1781103.1"/>
    <property type="molecule type" value="Genomic_DNA"/>
</dbReference>
<evidence type="ECO:0000313" key="2">
    <source>
        <dbReference type="EMBL" id="MDD1781103.1"/>
    </source>
</evidence>